<dbReference type="RefSeq" id="WP_106521383.1">
    <property type="nucleotide sequence ID" value="NZ_PYGD01000001.1"/>
</dbReference>
<dbReference type="AlphaFoldDB" id="A0A2P8DBT4"/>
<dbReference type="Proteomes" id="UP000240572">
    <property type="component" value="Unassembled WGS sequence"/>
</dbReference>
<dbReference type="Gene3D" id="3.40.50.10860">
    <property type="entry name" value="Leucine Dehydrogenase, chain A, domain 1"/>
    <property type="match status" value="1"/>
</dbReference>
<dbReference type="InterPro" id="IPR046346">
    <property type="entry name" value="Aminoacid_DH-like_N_sf"/>
</dbReference>
<evidence type="ECO:0000256" key="3">
    <source>
        <dbReference type="ARBA" id="ARBA00023141"/>
    </source>
</evidence>
<organism evidence="5 6">
    <name type="scientific">Taibaiella chishuiensis</name>
    <dbReference type="NCBI Taxonomy" id="1434707"/>
    <lineage>
        <taxon>Bacteria</taxon>
        <taxon>Pseudomonadati</taxon>
        <taxon>Bacteroidota</taxon>
        <taxon>Chitinophagia</taxon>
        <taxon>Chitinophagales</taxon>
        <taxon>Chitinophagaceae</taxon>
        <taxon>Taibaiella</taxon>
    </lineage>
</organism>
<dbReference type="OrthoDB" id="9792692at2"/>
<comment type="caution">
    <text evidence="5">The sequence shown here is derived from an EMBL/GenBank/DDBJ whole genome shotgun (WGS) entry which is preliminary data.</text>
</comment>
<keyword evidence="3" id="KW-0057">Aromatic amino acid biosynthesis</keyword>
<dbReference type="SUPFAM" id="SSF51735">
    <property type="entry name" value="NAD(P)-binding Rossmann-fold domains"/>
    <property type="match status" value="1"/>
</dbReference>
<evidence type="ECO:0000313" key="6">
    <source>
        <dbReference type="Proteomes" id="UP000240572"/>
    </source>
</evidence>
<keyword evidence="3" id="KW-0028">Amino-acid biosynthesis</keyword>
<dbReference type="Gene3D" id="3.40.50.720">
    <property type="entry name" value="NAD(P)-binding Rossmann-like Domain"/>
    <property type="match status" value="1"/>
</dbReference>
<keyword evidence="2" id="KW-0560">Oxidoreductase</keyword>
<dbReference type="GO" id="GO:0009073">
    <property type="term" value="P:aromatic amino acid family biosynthetic process"/>
    <property type="evidence" value="ECO:0007669"/>
    <property type="project" value="UniProtKB-KW"/>
</dbReference>
<dbReference type="GO" id="GO:0005829">
    <property type="term" value="C:cytosol"/>
    <property type="evidence" value="ECO:0007669"/>
    <property type="project" value="TreeGrafter"/>
</dbReference>
<dbReference type="EMBL" id="PYGD01000001">
    <property type="protein sequence ID" value="PSK94693.1"/>
    <property type="molecule type" value="Genomic_DNA"/>
</dbReference>
<protein>
    <submittedName>
        <fullName evidence="5">Shikimate dehydrogenase</fullName>
    </submittedName>
</protein>
<dbReference type="InterPro" id="IPR022893">
    <property type="entry name" value="Shikimate_DH_fam"/>
</dbReference>
<dbReference type="GO" id="GO:0004764">
    <property type="term" value="F:shikimate 3-dehydrogenase (NADP+) activity"/>
    <property type="evidence" value="ECO:0007669"/>
    <property type="project" value="InterPro"/>
</dbReference>
<dbReference type="GO" id="GO:0050661">
    <property type="term" value="F:NADP binding"/>
    <property type="evidence" value="ECO:0007669"/>
    <property type="project" value="TreeGrafter"/>
</dbReference>
<dbReference type="GO" id="GO:0019632">
    <property type="term" value="P:shikimate metabolic process"/>
    <property type="evidence" value="ECO:0007669"/>
    <property type="project" value="TreeGrafter"/>
</dbReference>
<dbReference type="SUPFAM" id="SSF53223">
    <property type="entry name" value="Aminoacid dehydrogenase-like, N-terminal domain"/>
    <property type="match status" value="1"/>
</dbReference>
<proteinExistence type="predicted"/>
<sequence length="242" mass="26189">MSHYGIIGYPLSHSFSPGYFREQFRLRGIDATYEAFPIETISALPALLEQNPALRGLNVTIPYKQSVMAYLHELDDTARAVGAVNCIRISEGRLKGFNTDCVGFATTLQPLLGDMPRQALVLGTGGAAKAVVYALAQLGIPYQLVSRSGGDLQYAALTPELIAGHTLIINTTPLGMYPAVDTYPDLPYGALGPQHILYDLVYNPEATLFLGKGRQQGATVKNGYDMLIAQADAGWAIWNEPL</sequence>
<evidence type="ECO:0000313" key="5">
    <source>
        <dbReference type="EMBL" id="PSK94693.1"/>
    </source>
</evidence>
<feature type="domain" description="Shikimate dehydrogenase substrate binding N-terminal" evidence="4">
    <location>
        <begin position="6"/>
        <end position="87"/>
    </location>
</feature>
<evidence type="ECO:0000256" key="2">
    <source>
        <dbReference type="ARBA" id="ARBA00023002"/>
    </source>
</evidence>
<dbReference type="PANTHER" id="PTHR21089">
    <property type="entry name" value="SHIKIMATE DEHYDROGENASE"/>
    <property type="match status" value="1"/>
</dbReference>
<evidence type="ECO:0000259" key="4">
    <source>
        <dbReference type="Pfam" id="PF08501"/>
    </source>
</evidence>
<name>A0A2P8DBT4_9BACT</name>
<keyword evidence="6" id="KW-1185">Reference proteome</keyword>
<dbReference type="Pfam" id="PF08501">
    <property type="entry name" value="Shikimate_dh_N"/>
    <property type="match status" value="1"/>
</dbReference>
<gene>
    <name evidence="5" type="ORF">B0I18_101853</name>
</gene>
<dbReference type="CDD" id="cd01065">
    <property type="entry name" value="NAD_bind_Shikimate_DH"/>
    <property type="match status" value="1"/>
</dbReference>
<dbReference type="PANTHER" id="PTHR21089:SF1">
    <property type="entry name" value="BIFUNCTIONAL 3-DEHYDROQUINATE DEHYDRATASE_SHIKIMATE DEHYDROGENASE, CHLOROPLASTIC"/>
    <property type="match status" value="1"/>
</dbReference>
<reference evidence="5 6" key="1">
    <citation type="submission" date="2018-03" db="EMBL/GenBank/DDBJ databases">
        <title>Genomic Encyclopedia of Type Strains, Phase III (KMG-III): the genomes of soil and plant-associated and newly described type strains.</title>
        <authorList>
            <person name="Whitman W."/>
        </authorList>
    </citation>
    <scope>NUCLEOTIDE SEQUENCE [LARGE SCALE GENOMIC DNA]</scope>
    <source>
        <strain evidence="5 6">CGMCC 1.12700</strain>
    </source>
</reference>
<accession>A0A2P8DBT4</accession>
<dbReference type="GO" id="GO:0009423">
    <property type="term" value="P:chorismate biosynthetic process"/>
    <property type="evidence" value="ECO:0007669"/>
    <property type="project" value="TreeGrafter"/>
</dbReference>
<comment type="pathway">
    <text evidence="1">Metabolic intermediate biosynthesis; chorismate biosynthesis; chorismate from D-erythrose 4-phosphate and phosphoenolpyruvate: step 4/7.</text>
</comment>
<dbReference type="InterPro" id="IPR013708">
    <property type="entry name" value="Shikimate_DH-bd_N"/>
</dbReference>
<evidence type="ECO:0000256" key="1">
    <source>
        <dbReference type="ARBA" id="ARBA00004871"/>
    </source>
</evidence>
<dbReference type="InterPro" id="IPR036291">
    <property type="entry name" value="NAD(P)-bd_dom_sf"/>
</dbReference>